<evidence type="ECO:0000256" key="1">
    <source>
        <dbReference type="ARBA" id="ARBA00022723"/>
    </source>
</evidence>
<dbReference type="OrthoDB" id="2519322at2759"/>
<dbReference type="InterPro" id="IPR002893">
    <property type="entry name" value="Znf_MYND"/>
</dbReference>
<protein>
    <recommendedName>
        <fullName evidence="4">MYND-type domain-containing protein</fullName>
    </recommendedName>
</protein>
<evidence type="ECO:0000256" key="2">
    <source>
        <dbReference type="ARBA" id="ARBA00022771"/>
    </source>
</evidence>
<accession>A0A0P9EIY9</accession>
<dbReference type="GO" id="GO:0008270">
    <property type="term" value="F:zinc ion binding"/>
    <property type="evidence" value="ECO:0007669"/>
    <property type="project" value="UniProtKB-KW"/>
</dbReference>
<dbReference type="RefSeq" id="XP_018267663.1">
    <property type="nucleotide sequence ID" value="XM_018415008.1"/>
</dbReference>
<name>A0A0P9EIY9_RHOGW</name>
<keyword evidence="1" id="KW-0479">Metal-binding</keyword>
<dbReference type="EMBL" id="KQ474092">
    <property type="protein sequence ID" value="KPV71614.1"/>
    <property type="molecule type" value="Genomic_DNA"/>
</dbReference>
<organism evidence="5 6">
    <name type="scientific">Rhodotorula graminis (strain WP1)</name>
    <dbReference type="NCBI Taxonomy" id="578459"/>
    <lineage>
        <taxon>Eukaryota</taxon>
        <taxon>Fungi</taxon>
        <taxon>Dikarya</taxon>
        <taxon>Basidiomycota</taxon>
        <taxon>Pucciniomycotina</taxon>
        <taxon>Microbotryomycetes</taxon>
        <taxon>Sporidiobolales</taxon>
        <taxon>Sporidiobolaceae</taxon>
        <taxon>Rhodotorula</taxon>
    </lineage>
</organism>
<evidence type="ECO:0000256" key="3">
    <source>
        <dbReference type="ARBA" id="ARBA00022833"/>
    </source>
</evidence>
<proteinExistence type="predicted"/>
<keyword evidence="3" id="KW-0862">Zinc</keyword>
<evidence type="ECO:0000313" key="6">
    <source>
        <dbReference type="Proteomes" id="UP000053890"/>
    </source>
</evidence>
<dbReference type="GeneID" id="28975456"/>
<dbReference type="Gene3D" id="6.10.140.2220">
    <property type="match status" value="1"/>
</dbReference>
<feature type="domain" description="MYND-type" evidence="4">
    <location>
        <begin position="10"/>
        <end position="50"/>
    </location>
</feature>
<evidence type="ECO:0000259" key="4">
    <source>
        <dbReference type="Pfam" id="PF01753"/>
    </source>
</evidence>
<keyword evidence="6" id="KW-1185">Reference proteome</keyword>
<dbReference type="Pfam" id="PF01753">
    <property type="entry name" value="zf-MYND"/>
    <property type="match status" value="1"/>
</dbReference>
<keyword evidence="2" id="KW-0863">Zinc-finger</keyword>
<dbReference type="AlphaFoldDB" id="A0A0P9EIY9"/>
<gene>
    <name evidence="5" type="ORF">RHOBADRAFT_47568</name>
</gene>
<evidence type="ECO:0000313" key="5">
    <source>
        <dbReference type="EMBL" id="KPV71614.1"/>
    </source>
</evidence>
<dbReference type="SUPFAM" id="SSF144232">
    <property type="entry name" value="HIT/MYND zinc finger-like"/>
    <property type="match status" value="1"/>
</dbReference>
<sequence>MSPEPVPQPCEVCGVETTRRCSACVEAGISLFFCGKDHQKLVWPAHKTVCGPGKAHPFAVMPLADEEVAWARGHLGGVNPVSRVTLGQEVVHLSQSDRSAKAILGELTGNRYLTSKIRKKNLIVHRVRAVYAGQKHGRLDSPLEMDLERVFAGETNRFAVYMVAPPSASILRQICFKLEALYIGVEVDESTWFSLVQHKVLITSPLLQVSLVRGQTDELKSYWEPSCDRMYAWIRAGAGSNEPRIERALASFQGAGEEVLDS</sequence>
<dbReference type="Proteomes" id="UP000053890">
    <property type="component" value="Unassembled WGS sequence"/>
</dbReference>
<reference evidence="5 6" key="1">
    <citation type="journal article" date="2015" name="Front. Microbiol.">
        <title>Genome sequence of the plant growth promoting endophytic yeast Rhodotorula graminis WP1.</title>
        <authorList>
            <person name="Firrincieli A."/>
            <person name="Otillar R."/>
            <person name="Salamov A."/>
            <person name="Schmutz J."/>
            <person name="Khan Z."/>
            <person name="Redman R.S."/>
            <person name="Fleck N.D."/>
            <person name="Lindquist E."/>
            <person name="Grigoriev I.V."/>
            <person name="Doty S.L."/>
        </authorList>
    </citation>
    <scope>NUCLEOTIDE SEQUENCE [LARGE SCALE GENOMIC DNA]</scope>
    <source>
        <strain evidence="5 6">WP1</strain>
    </source>
</reference>